<dbReference type="GO" id="GO:0016799">
    <property type="term" value="F:hydrolase activity, hydrolyzing N-glycosyl compounds"/>
    <property type="evidence" value="ECO:0007669"/>
    <property type="project" value="InterPro"/>
</dbReference>
<dbReference type="EMBL" id="ATBP01001801">
    <property type="protein sequence ID" value="ETR66708.1"/>
    <property type="molecule type" value="Genomic_DNA"/>
</dbReference>
<evidence type="ECO:0000313" key="1">
    <source>
        <dbReference type="EMBL" id="ETR66708.1"/>
    </source>
</evidence>
<dbReference type="AlphaFoldDB" id="A0A1V1NVX4"/>
<gene>
    <name evidence="1" type="ORF">OMM_12448</name>
</gene>
<dbReference type="InterPro" id="IPR036452">
    <property type="entry name" value="Ribo_hydro-like"/>
</dbReference>
<feature type="non-terminal residue" evidence="1">
    <location>
        <position position="144"/>
    </location>
</feature>
<dbReference type="Proteomes" id="UP000189670">
    <property type="component" value="Unassembled WGS sequence"/>
</dbReference>
<organism evidence="1 2">
    <name type="scientific">Candidatus Magnetoglobus multicellularis str. Araruama</name>
    <dbReference type="NCBI Taxonomy" id="890399"/>
    <lineage>
        <taxon>Bacteria</taxon>
        <taxon>Pseudomonadati</taxon>
        <taxon>Thermodesulfobacteriota</taxon>
        <taxon>Desulfobacteria</taxon>
        <taxon>Desulfobacterales</taxon>
        <taxon>Desulfobacteraceae</taxon>
        <taxon>Candidatus Magnetoglobus</taxon>
    </lineage>
</organism>
<dbReference type="InterPro" id="IPR028994">
    <property type="entry name" value="Integrin_alpha_N"/>
</dbReference>
<evidence type="ECO:0000313" key="2">
    <source>
        <dbReference type="Proteomes" id="UP000189670"/>
    </source>
</evidence>
<comment type="caution">
    <text evidence="1">The sequence shown here is derived from an EMBL/GenBank/DDBJ whole genome shotgun (WGS) entry which is preliminary data.</text>
</comment>
<reference evidence="2" key="1">
    <citation type="submission" date="2012-11" db="EMBL/GenBank/DDBJ databases">
        <authorList>
            <person name="Lucero-Rivera Y.E."/>
            <person name="Tovar-Ramirez D."/>
        </authorList>
    </citation>
    <scope>NUCLEOTIDE SEQUENCE [LARGE SCALE GENOMIC DNA]</scope>
    <source>
        <strain evidence="2">Araruama</strain>
    </source>
</reference>
<dbReference type="Gene3D" id="3.90.245.10">
    <property type="entry name" value="Ribonucleoside hydrolase-like"/>
    <property type="match status" value="1"/>
</dbReference>
<accession>A0A1V1NVX4</accession>
<name>A0A1V1NVX4_9BACT</name>
<dbReference type="SUPFAM" id="SSF69318">
    <property type="entry name" value="Integrin alpha N-terminal domain"/>
    <property type="match status" value="1"/>
</dbReference>
<sequence>MDDPTQESWGGRFKRKRTNFWTDLKEGSNIYEIVWESTTTVSKWREYYLRDWQKRMDRLIETINYGDRPVAGDYDGDGKSDPAFWRERDTSNSSMLYIIPSSASCPQGWSWHAGWGGCSKQIGLVGIGDIPVGGDYDGDGKADP</sequence>
<protein>
    <submittedName>
        <fullName evidence="1">Uncharacterized protein</fullName>
    </submittedName>
</protein>
<proteinExistence type="predicted"/>
<dbReference type="Gene3D" id="2.40.128.340">
    <property type="match status" value="1"/>
</dbReference>